<evidence type="ECO:0000259" key="1">
    <source>
        <dbReference type="PROSITE" id="PS51192"/>
    </source>
</evidence>
<dbReference type="Gene3D" id="3.40.50.10810">
    <property type="entry name" value="Tandem AAA-ATPase domain"/>
    <property type="match status" value="1"/>
</dbReference>
<organism evidence="2">
    <name type="scientific">marine metagenome</name>
    <dbReference type="NCBI Taxonomy" id="408172"/>
    <lineage>
        <taxon>unclassified sequences</taxon>
        <taxon>metagenomes</taxon>
        <taxon>ecological metagenomes</taxon>
    </lineage>
</organism>
<dbReference type="SUPFAM" id="SSF52540">
    <property type="entry name" value="P-loop containing nucleoside triphosphate hydrolases"/>
    <property type="match status" value="1"/>
</dbReference>
<accession>A0A382PQY0</accession>
<dbReference type="InterPro" id="IPR038718">
    <property type="entry name" value="SNF2-like_sf"/>
</dbReference>
<dbReference type="InterPro" id="IPR027417">
    <property type="entry name" value="P-loop_NTPase"/>
</dbReference>
<dbReference type="AlphaFoldDB" id="A0A382PQY0"/>
<dbReference type="InterPro" id="IPR014001">
    <property type="entry name" value="Helicase_ATP-bd"/>
</dbReference>
<dbReference type="InterPro" id="IPR000330">
    <property type="entry name" value="SNF2_N"/>
</dbReference>
<protein>
    <recommendedName>
        <fullName evidence="1">Helicase ATP-binding domain-containing protein</fullName>
    </recommendedName>
</protein>
<evidence type="ECO:0000313" key="2">
    <source>
        <dbReference type="EMBL" id="SVC75075.1"/>
    </source>
</evidence>
<gene>
    <name evidence="2" type="ORF">METZ01_LOCUS327929</name>
</gene>
<feature type="non-terminal residue" evidence="2">
    <location>
        <position position="172"/>
    </location>
</feature>
<sequence length="172" mass="18601">MRPPFIGLTDSGEEYLVETQMSGLGRPGKLFTRPLSELSAVERLEPSEIEPLSDPAPGPEGEILRLVLADNFLDGAGGGLSLALKANIDFYPFQVRPLLKFHTTAGRRLLIADETGLGKTIEAGMIIAETVAANPGGTVVILSPRSVLSKWIAELRRKFGIHAVEGRLHEFD</sequence>
<dbReference type="EMBL" id="UINC01108745">
    <property type="protein sequence ID" value="SVC75075.1"/>
    <property type="molecule type" value="Genomic_DNA"/>
</dbReference>
<dbReference type="PROSITE" id="PS51192">
    <property type="entry name" value="HELICASE_ATP_BIND_1"/>
    <property type="match status" value="1"/>
</dbReference>
<dbReference type="GO" id="GO:0005524">
    <property type="term" value="F:ATP binding"/>
    <property type="evidence" value="ECO:0007669"/>
    <property type="project" value="InterPro"/>
</dbReference>
<dbReference type="Pfam" id="PF00176">
    <property type="entry name" value="SNF2-rel_dom"/>
    <property type="match status" value="1"/>
</dbReference>
<name>A0A382PQY0_9ZZZZ</name>
<reference evidence="2" key="1">
    <citation type="submission" date="2018-05" db="EMBL/GenBank/DDBJ databases">
        <authorList>
            <person name="Lanie J.A."/>
            <person name="Ng W.-L."/>
            <person name="Kazmierczak K.M."/>
            <person name="Andrzejewski T.M."/>
            <person name="Davidsen T.M."/>
            <person name="Wayne K.J."/>
            <person name="Tettelin H."/>
            <person name="Glass J.I."/>
            <person name="Rusch D."/>
            <person name="Podicherti R."/>
            <person name="Tsui H.-C.T."/>
            <person name="Winkler M.E."/>
        </authorList>
    </citation>
    <scope>NUCLEOTIDE SEQUENCE</scope>
</reference>
<feature type="domain" description="Helicase ATP-binding" evidence="1">
    <location>
        <begin position="100"/>
        <end position="172"/>
    </location>
</feature>
<proteinExistence type="predicted"/>